<dbReference type="AlphaFoldDB" id="A0A401PUP3"/>
<name>A0A401PUP3_SCYTO</name>
<evidence type="ECO:0000313" key="2">
    <source>
        <dbReference type="Proteomes" id="UP000288216"/>
    </source>
</evidence>
<accession>A0A401PUP3</accession>
<proteinExistence type="predicted"/>
<dbReference type="OrthoDB" id="2113814at2759"/>
<dbReference type="EMBL" id="BFAA01012768">
    <property type="protein sequence ID" value="GCB76847.1"/>
    <property type="molecule type" value="Genomic_DNA"/>
</dbReference>
<dbReference type="Gene3D" id="1.25.40.30">
    <property type="match status" value="1"/>
</dbReference>
<keyword evidence="2" id="KW-1185">Reference proteome</keyword>
<organism evidence="1 2">
    <name type="scientific">Scyliorhinus torazame</name>
    <name type="common">Cloudy catshark</name>
    <name type="synonym">Catulus torazame</name>
    <dbReference type="NCBI Taxonomy" id="75743"/>
    <lineage>
        <taxon>Eukaryota</taxon>
        <taxon>Metazoa</taxon>
        <taxon>Chordata</taxon>
        <taxon>Craniata</taxon>
        <taxon>Vertebrata</taxon>
        <taxon>Chondrichthyes</taxon>
        <taxon>Elasmobranchii</taxon>
        <taxon>Galeomorphii</taxon>
        <taxon>Galeoidea</taxon>
        <taxon>Carcharhiniformes</taxon>
        <taxon>Scyliorhinidae</taxon>
        <taxon>Scyliorhinus</taxon>
    </lineage>
</organism>
<dbReference type="InterPro" id="IPR012331">
    <property type="entry name" value="Clathrin_H-chain_linker"/>
</dbReference>
<comment type="caution">
    <text evidence="1">The sequence shown here is derived from an EMBL/GenBank/DDBJ whole genome shotgun (WGS) entry which is preliminary data.</text>
</comment>
<dbReference type="Proteomes" id="UP000288216">
    <property type="component" value="Unassembled WGS sequence"/>
</dbReference>
<sequence length="196" mass="21895">LTCSETLGEAIYNYGDTELRSKDTCMVLAQIVYNKCDVYKKAALCMCKSGQLNRVMAYIHETKKFILDDYLFLLSKCPSTELIQCLTHDWNGNPAVLSTGIAILWLISNDPKEVGFHLLKEVYDSGQGALEQVILHDIYCTLDDWQEIADACKTHNHNALADNIFTVLTSQEGGTVIMITADDDNDGARLTEHVLL</sequence>
<evidence type="ECO:0008006" key="3">
    <source>
        <dbReference type="Google" id="ProtNLM"/>
    </source>
</evidence>
<feature type="non-terminal residue" evidence="1">
    <location>
        <position position="1"/>
    </location>
</feature>
<gene>
    <name evidence="1" type="ORF">scyTo_0018390</name>
</gene>
<dbReference type="STRING" id="75743.A0A401PUP3"/>
<reference evidence="1 2" key="1">
    <citation type="journal article" date="2018" name="Nat. Ecol. Evol.">
        <title>Shark genomes provide insights into elasmobranch evolution and the origin of vertebrates.</title>
        <authorList>
            <person name="Hara Y"/>
            <person name="Yamaguchi K"/>
            <person name="Onimaru K"/>
            <person name="Kadota M"/>
            <person name="Koyanagi M"/>
            <person name="Keeley SD"/>
            <person name="Tatsumi K"/>
            <person name="Tanaka K"/>
            <person name="Motone F"/>
            <person name="Kageyama Y"/>
            <person name="Nozu R"/>
            <person name="Adachi N"/>
            <person name="Nishimura O"/>
            <person name="Nakagawa R"/>
            <person name="Tanegashima C"/>
            <person name="Kiyatake I"/>
            <person name="Matsumoto R"/>
            <person name="Murakumo K"/>
            <person name="Nishida K"/>
            <person name="Terakita A"/>
            <person name="Kuratani S"/>
            <person name="Sato K"/>
            <person name="Hyodo S Kuraku.S."/>
        </authorList>
    </citation>
    <scope>NUCLEOTIDE SEQUENCE [LARGE SCALE GENOMIC DNA]</scope>
</reference>
<protein>
    <recommendedName>
        <fullName evidence="3">Clathrin heavy chain linker core motif domain-containing protein</fullName>
    </recommendedName>
</protein>
<evidence type="ECO:0000313" key="1">
    <source>
        <dbReference type="EMBL" id="GCB76847.1"/>
    </source>
</evidence>